<name>A0A193FHL5_9BORD</name>
<dbReference type="Proteomes" id="UP000091897">
    <property type="component" value="Chromosome"/>
</dbReference>
<evidence type="ECO:0008006" key="5">
    <source>
        <dbReference type="Google" id="ProtNLM"/>
    </source>
</evidence>
<keyword evidence="3" id="KW-1185">Reference proteome</keyword>
<sequence>MATQGDKHRDDEFSKLDLDFVRVLEDLIDALIANGTLRLTDLPPHAQRKLNERKQHRARLSEHLDLLDDEDGQVI</sequence>
<dbReference type="STRING" id="463025.BAU08_11185"/>
<dbReference type="EMBL" id="CP016171">
    <property type="protein sequence ID" value="ANN71810.1"/>
    <property type="molecule type" value="Genomic_DNA"/>
</dbReference>
<dbReference type="RefSeq" id="WP_066348676.1">
    <property type="nucleotide sequence ID" value="NZ_CBCSFJ010000028.1"/>
</dbReference>
<evidence type="ECO:0000313" key="1">
    <source>
        <dbReference type="EMBL" id="ANN66733.1"/>
    </source>
</evidence>
<evidence type="ECO:0000313" key="3">
    <source>
        <dbReference type="Proteomes" id="UP000091897"/>
    </source>
</evidence>
<dbReference type="OrthoDB" id="8527830at2"/>
<proteinExistence type="predicted"/>
<evidence type="ECO:0000313" key="4">
    <source>
        <dbReference type="Proteomes" id="UP000092213"/>
    </source>
</evidence>
<reference evidence="3 4" key="1">
    <citation type="submission" date="2016-06" db="EMBL/GenBank/DDBJ databases">
        <title>Complete genome sequences of Bordetella bronchialis and Bordetella flabilis.</title>
        <authorList>
            <person name="LiPuma J.J."/>
            <person name="Spilker T."/>
        </authorList>
    </citation>
    <scope>NUCLEOTIDE SEQUENCE [LARGE SCALE GENOMIC DNA]</scope>
    <source>
        <strain evidence="2 4">AU17976</strain>
        <strain evidence="1 3">AU3182</strain>
    </source>
</reference>
<accession>A0A193FHL5</accession>
<organism evidence="2 4">
    <name type="scientific">Bordetella bronchialis</name>
    <dbReference type="NCBI Taxonomy" id="463025"/>
    <lineage>
        <taxon>Bacteria</taxon>
        <taxon>Pseudomonadati</taxon>
        <taxon>Pseudomonadota</taxon>
        <taxon>Betaproteobacteria</taxon>
        <taxon>Burkholderiales</taxon>
        <taxon>Alcaligenaceae</taxon>
        <taxon>Bordetella</taxon>
    </lineage>
</organism>
<evidence type="ECO:0000313" key="2">
    <source>
        <dbReference type="EMBL" id="ANN71810.1"/>
    </source>
</evidence>
<dbReference type="KEGG" id="bbro:BAU06_10985"/>
<gene>
    <name evidence="1" type="ORF">BAU06_10985</name>
    <name evidence="2" type="ORF">BAU08_11185</name>
</gene>
<protein>
    <recommendedName>
        <fullName evidence="5">Tryptophan synthase subunit beta like protein</fullName>
    </recommendedName>
</protein>
<dbReference type="Proteomes" id="UP000092213">
    <property type="component" value="Chromosome"/>
</dbReference>
<dbReference type="AlphaFoldDB" id="A0A193FHL5"/>
<dbReference type="EMBL" id="CP016170">
    <property type="protein sequence ID" value="ANN66733.1"/>
    <property type="molecule type" value="Genomic_DNA"/>
</dbReference>